<gene>
    <name evidence="1" type="ORF">C7B45_07515</name>
</gene>
<reference evidence="1 2" key="1">
    <citation type="journal article" date="2014" name="BMC Genomics">
        <title>Comparison of environmental and isolate Sulfobacillus genomes reveals diverse carbon, sulfur, nitrogen, and hydrogen metabolisms.</title>
        <authorList>
            <person name="Justice N.B."/>
            <person name="Norman A."/>
            <person name="Brown C.T."/>
            <person name="Singh A."/>
            <person name="Thomas B.C."/>
            <person name="Banfield J.F."/>
        </authorList>
    </citation>
    <scope>NUCLEOTIDE SEQUENCE [LARGE SCALE GENOMIC DNA]</scope>
    <source>
        <strain evidence="1">AMDSBA3</strain>
    </source>
</reference>
<name>A0A2T2WIZ6_9FIRM</name>
<protein>
    <submittedName>
        <fullName evidence="1">Uncharacterized protein</fullName>
    </submittedName>
</protein>
<organism evidence="1 2">
    <name type="scientific">Sulfobacillus acidophilus</name>
    <dbReference type="NCBI Taxonomy" id="53633"/>
    <lineage>
        <taxon>Bacteria</taxon>
        <taxon>Bacillati</taxon>
        <taxon>Bacillota</taxon>
        <taxon>Clostridia</taxon>
        <taxon>Eubacteriales</taxon>
        <taxon>Clostridiales Family XVII. Incertae Sedis</taxon>
        <taxon>Sulfobacillus</taxon>
    </lineage>
</organism>
<dbReference type="AlphaFoldDB" id="A0A2T2WIZ6"/>
<proteinExistence type="predicted"/>
<evidence type="ECO:0000313" key="1">
    <source>
        <dbReference type="EMBL" id="PSR22214.1"/>
    </source>
</evidence>
<comment type="caution">
    <text evidence="1">The sequence shown here is derived from an EMBL/GenBank/DDBJ whole genome shotgun (WGS) entry which is preliminary data.</text>
</comment>
<dbReference type="Proteomes" id="UP000241848">
    <property type="component" value="Unassembled WGS sequence"/>
</dbReference>
<evidence type="ECO:0000313" key="2">
    <source>
        <dbReference type="Proteomes" id="UP000241848"/>
    </source>
</evidence>
<sequence length="95" mass="11307">MIRERLESRIEKRVEAIIEPRIEEWLHRFFRTEEGEALIAEVTADFLLSWLRPDNAKGSYFQKTLLEVIRQLAQSDPQFREDVVVALNPHWKAET</sequence>
<accession>A0A2T2WIZ6</accession>
<dbReference type="EMBL" id="PXYV01000020">
    <property type="protein sequence ID" value="PSR22214.1"/>
    <property type="molecule type" value="Genomic_DNA"/>
</dbReference>